<dbReference type="InterPro" id="IPR001647">
    <property type="entry name" value="HTH_TetR"/>
</dbReference>
<reference evidence="6 7" key="1">
    <citation type="submission" date="2018-09" db="EMBL/GenBank/DDBJ databases">
        <authorList>
            <person name="Zhu H."/>
        </authorList>
    </citation>
    <scope>NUCLEOTIDE SEQUENCE [LARGE SCALE GENOMIC DNA]</scope>
    <source>
        <strain evidence="6 7">K2W22B-5</strain>
    </source>
</reference>
<feature type="DNA-binding region" description="H-T-H motif" evidence="4">
    <location>
        <begin position="29"/>
        <end position="48"/>
    </location>
</feature>
<evidence type="ECO:0000256" key="4">
    <source>
        <dbReference type="PROSITE-ProRule" id="PRU00335"/>
    </source>
</evidence>
<evidence type="ECO:0000256" key="2">
    <source>
        <dbReference type="ARBA" id="ARBA00023125"/>
    </source>
</evidence>
<dbReference type="InterPro" id="IPR011075">
    <property type="entry name" value="TetR_C"/>
</dbReference>
<evidence type="ECO:0000256" key="1">
    <source>
        <dbReference type="ARBA" id="ARBA00023015"/>
    </source>
</evidence>
<evidence type="ECO:0000313" key="7">
    <source>
        <dbReference type="Proteomes" id="UP000283458"/>
    </source>
</evidence>
<dbReference type="AlphaFoldDB" id="A0A418VZE5"/>
<evidence type="ECO:0000313" key="6">
    <source>
        <dbReference type="EMBL" id="RJF82484.1"/>
    </source>
</evidence>
<evidence type="ECO:0000256" key="3">
    <source>
        <dbReference type="ARBA" id="ARBA00023163"/>
    </source>
</evidence>
<keyword evidence="2 4" id="KW-0238">DNA-binding</keyword>
<dbReference type="GO" id="GO:0003677">
    <property type="term" value="F:DNA binding"/>
    <property type="evidence" value="ECO:0007669"/>
    <property type="project" value="UniProtKB-UniRule"/>
</dbReference>
<sequence>MAEPRKSARERILDAAAELFYREGIRAVGIDTVIAQSGVAKMSLYRNFASKDDLVCAYLERSAQAHARWWDRMAARHPDDPKGLLKGLFVALSHWIAHPEFQGCPFTNAAAELRDPANPARALALAQKRAVRERLRALAAAAGAADPDRLAAHLQVLMEGAYSAGQTLGVDGDVGAVASAAAALIDAACGESA</sequence>
<organism evidence="6 7">
    <name type="scientific">Azospirillum cavernae</name>
    <dbReference type="NCBI Taxonomy" id="2320860"/>
    <lineage>
        <taxon>Bacteria</taxon>
        <taxon>Pseudomonadati</taxon>
        <taxon>Pseudomonadota</taxon>
        <taxon>Alphaproteobacteria</taxon>
        <taxon>Rhodospirillales</taxon>
        <taxon>Azospirillaceae</taxon>
        <taxon>Azospirillum</taxon>
    </lineage>
</organism>
<dbReference type="Pfam" id="PF00440">
    <property type="entry name" value="TetR_N"/>
    <property type="match status" value="1"/>
</dbReference>
<dbReference type="PANTHER" id="PTHR47506:SF3">
    <property type="entry name" value="HTH-TYPE TRANSCRIPTIONAL REGULATOR LMRA"/>
    <property type="match status" value="1"/>
</dbReference>
<keyword evidence="3" id="KW-0804">Transcription</keyword>
<keyword evidence="1" id="KW-0805">Transcription regulation</keyword>
<dbReference type="Proteomes" id="UP000283458">
    <property type="component" value="Unassembled WGS sequence"/>
</dbReference>
<dbReference type="Gene3D" id="1.10.357.10">
    <property type="entry name" value="Tetracycline Repressor, domain 2"/>
    <property type="match status" value="1"/>
</dbReference>
<evidence type="ECO:0000259" key="5">
    <source>
        <dbReference type="PROSITE" id="PS50977"/>
    </source>
</evidence>
<dbReference type="EMBL" id="QYUL01000002">
    <property type="protein sequence ID" value="RJF82484.1"/>
    <property type="molecule type" value="Genomic_DNA"/>
</dbReference>
<accession>A0A418VZE5</accession>
<dbReference type="SUPFAM" id="SSF48498">
    <property type="entry name" value="Tetracyclin repressor-like, C-terminal domain"/>
    <property type="match status" value="1"/>
</dbReference>
<comment type="caution">
    <text evidence="6">The sequence shown here is derived from an EMBL/GenBank/DDBJ whole genome shotgun (WGS) entry which is preliminary data.</text>
</comment>
<dbReference type="SUPFAM" id="SSF46689">
    <property type="entry name" value="Homeodomain-like"/>
    <property type="match status" value="1"/>
</dbReference>
<name>A0A418VZE5_9PROT</name>
<dbReference type="Pfam" id="PF16925">
    <property type="entry name" value="TetR_C_13"/>
    <property type="match status" value="1"/>
</dbReference>
<dbReference type="PROSITE" id="PS50977">
    <property type="entry name" value="HTH_TETR_2"/>
    <property type="match status" value="1"/>
</dbReference>
<feature type="domain" description="HTH tetR-type" evidence="5">
    <location>
        <begin position="6"/>
        <end position="66"/>
    </location>
</feature>
<dbReference type="OrthoDB" id="9787680at2"/>
<dbReference type="InterPro" id="IPR009057">
    <property type="entry name" value="Homeodomain-like_sf"/>
</dbReference>
<dbReference type="PRINTS" id="PR00455">
    <property type="entry name" value="HTHTETR"/>
</dbReference>
<proteinExistence type="predicted"/>
<protein>
    <submittedName>
        <fullName evidence="6">TetR/AcrR family transcriptional regulator</fullName>
    </submittedName>
</protein>
<dbReference type="InterPro" id="IPR036271">
    <property type="entry name" value="Tet_transcr_reg_TetR-rel_C_sf"/>
</dbReference>
<dbReference type="PANTHER" id="PTHR47506">
    <property type="entry name" value="TRANSCRIPTIONAL REGULATORY PROTEIN"/>
    <property type="match status" value="1"/>
</dbReference>
<gene>
    <name evidence="6" type="ORF">D3877_19245</name>
</gene>
<keyword evidence="7" id="KW-1185">Reference proteome</keyword>